<dbReference type="KEGG" id="hsa:202865"/>
<name>A0A090N8Y1_HUMAN</name>
<reference evidence="1" key="3">
    <citation type="submission" date="2004-06" db="EMBL/GenBank/DDBJ databases">
        <authorList>
            <person name="Scherer S.W."/>
            <person name="Cheung J."/>
            <person name="MacDonald J.R."/>
            <person name="Osborne L.R."/>
            <person name="Nakabayashi K."/>
            <person name="Herbrick J.-A."/>
            <person name="Carson A.R."/>
            <person name="Parker-Katiraee L."/>
            <person name="Skaug J."/>
            <person name="Khaja R."/>
            <person name="Zhang J."/>
            <person name="Hudek A.K."/>
            <person name="Li M."/>
            <person name="Haddad M."/>
            <person name="Duggan G.E."/>
            <person name="Fernandez B.A."/>
            <person name="Kanematsu E."/>
            <person name="Gentles S."/>
            <person name="Christopoulos C.C."/>
            <person name="Choufani S."/>
            <person name="Kwasnicka D."/>
            <person name="Zheng X.H."/>
            <person name="Nusskern D."/>
            <person name="Zhang Q."/>
            <person name="Gu Z."/>
            <person name="Lu F."/>
            <person name="Zeesman S."/>
            <person name="Teshima I."/>
            <person name="Chitayat D."/>
            <person name="Shuman C."/>
            <person name="Weksberg R."/>
            <person name="Zackai E.H."/>
            <person name="Grebe T.A."/>
            <person name="Cox S.R."/>
            <person name="Kirkpatrick S.J."/>
            <person name="Rahman N."/>
            <person name="Friedman J.M."/>
            <person name="Heng H.H.Q."/>
            <person name="Pelicci P."/>
            <person name="Lococo F."/>
            <person name="Belloni E."/>
            <person name="Shaffer L.G."/>
            <person name="Morton C.C."/>
            <person name="Pober B."/>
            <person name="Gusella J."/>
            <person name="Bruns G."/>
            <person name="Korf B.R."/>
            <person name="Quade B.J."/>
            <person name="Ligon A.H."/>
            <person name="Ferguson H."/>
            <person name="Higgins A.W."/>
            <person name="Leach N.T."/>
            <person name="Herrick S.R."/>
            <person name="Lemyre E."/>
            <person name="Farra C.G."/>
            <person name="Kim H.-G."/>
            <person name="Summers A.M."/>
            <person name="Gripp K.W."/>
            <person name="Roberts W."/>
            <person name="Szatmari P."/>
            <person name="Winsor E.J.T."/>
            <person name="Grzeschik K.-H."/>
            <person name="Teebi A."/>
            <person name="Minassian B.A."/>
            <person name="Kere J."/>
            <person name="Armengol L."/>
            <person name="Pujana M.Angel."/>
            <person name="Estivill X."/>
            <person name="Wilson M.D."/>
            <person name="Koop B.F."/>
            <person name="Tosi S."/>
            <person name="Moore G.E."/>
            <person name="Boright A.P."/>
            <person name="Zlotorynski E."/>
            <person name="Kerem B."/>
            <person name="Kroisel P.M."/>
            <person name="Petek E."/>
            <person name="Oscier D.G."/>
            <person name="Mould S.J."/>
            <person name="Doehner H."/>
            <person name="Doehner K."/>
            <person name="Rommens J.M."/>
            <person name="Vincent J.B."/>
            <person name="Venter J.C."/>
            <person name="Li P.W."/>
            <person name="Mural R.J."/>
            <person name="Adams M.D."/>
            <person name="Tsui L.-C."/>
        </authorList>
    </citation>
    <scope>NUCLEOTIDE SEQUENCE</scope>
</reference>
<organism evidence="1">
    <name type="scientific">Homo sapiens</name>
    <name type="common">Human</name>
    <dbReference type="NCBI Taxonomy" id="9606"/>
    <lineage>
        <taxon>Eukaryota</taxon>
        <taxon>Metazoa</taxon>
        <taxon>Chordata</taxon>
        <taxon>Craniata</taxon>
        <taxon>Vertebrata</taxon>
        <taxon>Euteleostomi</taxon>
        <taxon>Mammalia</taxon>
        <taxon>Eutheria</taxon>
        <taxon>Euarchontoglires</taxon>
        <taxon>Primates</taxon>
        <taxon>Haplorrhini</taxon>
        <taxon>Catarrhini</taxon>
        <taxon>Hominidae</taxon>
        <taxon>Homo</taxon>
    </lineage>
</organism>
<reference evidence="2" key="1">
    <citation type="journal article" date="2001" name="Science">
        <title>The sequence of the human genome.</title>
        <authorList>
            <person name="Venter J.C."/>
            <person name="Adams M.D."/>
            <person name="Myers E.W."/>
            <person name="Li P.W."/>
            <person name="Mural R.J."/>
            <person name="Sutton G.G."/>
            <person name="Smith H.O."/>
            <person name="Yandell M."/>
            <person name="Evans C.A."/>
            <person name="Holt R.A."/>
            <person name="Gocayne J.D."/>
            <person name="Amanatides P."/>
            <person name="Ballew R.M."/>
            <person name="Huson D.H."/>
            <person name="Wortman J.R."/>
            <person name="Zhang Q."/>
            <person name="Kodira C.D."/>
            <person name="Zheng X.H."/>
            <person name="Chen L."/>
            <person name="Skupski M."/>
            <person name="Subramanian G."/>
            <person name="Thomas P.D."/>
            <person name="Zhang J."/>
            <person name="Gabor Miklos G.L."/>
            <person name="Nelson C."/>
            <person name="Broder S."/>
            <person name="Clark A.G."/>
            <person name="Nadeau J."/>
            <person name="McKusick V.A."/>
            <person name="Zinder N."/>
            <person name="Levine A.J."/>
            <person name="Roberts R.J."/>
            <person name="Simon M."/>
            <person name="Slayman C."/>
            <person name="Hunkapiller M."/>
            <person name="Bolanos R."/>
            <person name="Delcher A."/>
            <person name="Dew I."/>
            <person name="Fasulo D."/>
            <person name="Flanigan M."/>
            <person name="Florea L."/>
            <person name="Halpern A."/>
            <person name="Hannenhalli S."/>
            <person name="Kravitz S."/>
            <person name="Levy S."/>
            <person name="Mobarry C."/>
            <person name="Reinert K."/>
            <person name="Remington K."/>
            <person name="Abu-Threideh J."/>
            <person name="Beasley E."/>
            <person name="Biddick K."/>
            <person name="Bonazzi V."/>
            <person name="Brandon R."/>
            <person name="Cargill M."/>
            <person name="Chandramouliswaran I."/>
            <person name="Charlab R."/>
            <person name="Chaturvedi K."/>
            <person name="Deng Z."/>
            <person name="Di Francesco V."/>
            <person name="Dunn P."/>
            <person name="Eilbeck K."/>
            <person name="Evangelista C."/>
            <person name="Gabrielian A.E."/>
            <person name="Gan W."/>
            <person name="Ge W."/>
            <person name="Gong F."/>
            <person name="Gu Z."/>
            <person name="Guan P."/>
            <person name="Heiman T.J."/>
            <person name="Higgins M.E."/>
            <person name="Ji R.R."/>
            <person name="Ke Z."/>
            <person name="Ketchum K.A."/>
            <person name="Lai Z."/>
            <person name="Lei Y."/>
            <person name="Li Z."/>
            <person name="Li J."/>
            <person name="Liang Y."/>
            <person name="Lin X."/>
            <person name="Lu F."/>
            <person name="Merkulov G.V."/>
            <person name="Milshina N."/>
            <person name="Moore H.M."/>
            <person name="Naik A.K."/>
            <person name="Narayan V.A."/>
            <person name="Neelam B."/>
            <person name="Nusskern D."/>
            <person name="Rusch D.B."/>
            <person name="Salzberg S."/>
            <person name="Shao W."/>
            <person name="Shue B."/>
            <person name="Sun J."/>
            <person name="Wang Z."/>
            <person name="Wang A."/>
            <person name="Wang X."/>
            <person name="Wang J."/>
            <person name="Wei M."/>
            <person name="Wides R."/>
            <person name="Xiao C."/>
            <person name="Yan C."/>
            <person name="Yao A."/>
            <person name="Ye J."/>
            <person name="Zhan M."/>
            <person name="Zhang W."/>
            <person name="Zhang H."/>
            <person name="Zhao Q."/>
            <person name="Zheng L."/>
            <person name="Zhong F."/>
            <person name="Zhong W."/>
            <person name="Zhu S."/>
            <person name="Zhao S."/>
            <person name="Gilbert D."/>
            <person name="Baumhueter S."/>
            <person name="Spier G."/>
            <person name="Carter C."/>
            <person name="Cravchik A."/>
            <person name="Woodage T."/>
            <person name="Ali F."/>
            <person name="An H."/>
            <person name="Awe A."/>
            <person name="Baldwin D."/>
            <person name="Baden H."/>
            <person name="Barnstead M."/>
            <person name="Barrow I."/>
            <person name="Beeson K."/>
            <person name="Busam D."/>
            <person name="Carver A."/>
            <person name="Center A."/>
            <person name="Cheng M.L."/>
            <person name="Curry L."/>
            <person name="Danaher S."/>
            <person name="Davenport L."/>
            <person name="Desilets R."/>
            <person name="Dietz S."/>
            <person name="Dodson K."/>
            <person name="Doup L."/>
            <person name="Ferriera S."/>
            <person name="Garg N."/>
            <person name="Gluecksmann A."/>
            <person name="Hart B."/>
            <person name="Haynes J."/>
            <person name="Haynes C."/>
            <person name="Heiner C."/>
            <person name="Hladun S."/>
            <person name="Hostin D."/>
            <person name="Houck J."/>
            <person name="Howland T."/>
            <person name="Ibegwam C."/>
            <person name="Johnson J."/>
            <person name="Kalush F."/>
            <person name="Kline L."/>
            <person name="Koduru S."/>
            <person name="Love A."/>
            <person name="Mann F."/>
            <person name="May D."/>
            <person name="McCawley S."/>
            <person name="McIntosh T."/>
            <person name="McMullen I."/>
            <person name="Moy M."/>
            <person name="Moy L."/>
            <person name="Murphy B."/>
            <person name="Nelson K."/>
            <person name="Pfannkoch C."/>
            <person name="Pratts E."/>
            <person name="Puri V."/>
            <person name="Qureshi H."/>
            <person name="Reardon M."/>
            <person name="Rodriguez R."/>
            <person name="Rogers Y.H."/>
            <person name="Romblad D."/>
            <person name="Ruhfel B."/>
            <person name="Scott R."/>
            <person name="Sitter C."/>
            <person name="Smallwood M."/>
            <person name="Stewart E."/>
            <person name="Strong R."/>
            <person name="Suh E."/>
            <person name="Thomas R."/>
            <person name="Tint N.N."/>
            <person name="Tse S."/>
            <person name="Vech C."/>
            <person name="Wang G."/>
            <person name="Wetter J."/>
            <person name="Williams S."/>
            <person name="Williams M."/>
            <person name="Windsor S."/>
            <person name="Winn-Deen E."/>
            <person name="Wolfe K."/>
            <person name="Zaveri J."/>
            <person name="Zaveri K."/>
            <person name="Abril J.F."/>
            <person name="Guigo R."/>
            <person name="Campbell M.J."/>
            <person name="Sjolander K.V."/>
            <person name="Karlak B."/>
            <person name="Kejariwal A."/>
            <person name="Mi H."/>
            <person name="Lazareva B."/>
            <person name="Hatton T."/>
            <person name="Narechania A."/>
            <person name="Diemer K."/>
            <person name="Muruganujan A."/>
            <person name="Guo N."/>
            <person name="Sato S."/>
            <person name="Bafna V."/>
            <person name="Istrail S."/>
            <person name="Lippert R."/>
            <person name="Schwartz R."/>
            <person name="Walenz B."/>
            <person name="Yooseph S."/>
            <person name="Allen D."/>
            <person name="Basu A."/>
            <person name="Baxendale J."/>
            <person name="Blick L."/>
            <person name="Caminha M."/>
            <person name="Carnes-Stine J."/>
            <person name="Caulk P."/>
            <person name="Chiang Y.H."/>
            <person name="Coyne M."/>
            <person name="Dahlke C."/>
            <person name="Mays A."/>
            <person name="Dombroski M."/>
            <person name="Donnelly M."/>
            <person name="Ely D."/>
            <person name="Esparham S."/>
            <person name="Fosler C."/>
            <person name="Gire H."/>
            <person name="Glanowski S."/>
            <person name="Glasser K."/>
            <person name="Glodek A."/>
            <person name="Gorokhov M."/>
            <person name="Graham K."/>
            <person name="Gropman B."/>
            <person name="Harris M."/>
            <person name="Heil J."/>
            <person name="Henderson S."/>
            <person name="Hoover J."/>
            <person name="Jennings D."/>
            <person name="Jordan C."/>
            <person name="Jordan J."/>
            <person name="Kasha J."/>
            <person name="Kagan L."/>
            <person name="Kraft C."/>
            <person name="Levitsky A."/>
            <person name="Lewis M."/>
            <person name="Liu X."/>
            <person name="Lopez J."/>
            <person name="Ma D."/>
            <person name="Majoros W."/>
            <person name="McDaniel J."/>
            <person name="Murphy S."/>
            <person name="Newman M."/>
            <person name="Nguyen T."/>
            <person name="Nguyen N."/>
            <person name="Nodell M."/>
            <person name="Pan S."/>
            <person name="Peck J."/>
            <person name="Peterson M."/>
            <person name="Rowe W."/>
            <person name="Sanders R."/>
            <person name="Scott J."/>
            <person name="Simpson M."/>
            <person name="Smith T."/>
            <person name="Sprague A."/>
            <person name="Stockwell T."/>
            <person name="Turner R."/>
            <person name="Venter E."/>
            <person name="Wang M."/>
            <person name="Wen M."/>
            <person name="Wu D."/>
            <person name="Wu M."/>
            <person name="Xia A."/>
            <person name="Zandieh A."/>
            <person name="Zhu X."/>
        </authorList>
    </citation>
    <scope>NUCLEOTIDE SEQUENCE</scope>
</reference>
<gene>
    <name evidence="1" type="primary">C7orf33</name>
    <name evidence="2" type="ORF">hCG_1654867</name>
    <name evidence="1" type="ORF">tcag7.1004</name>
</gene>
<proteinExistence type="predicted"/>
<dbReference type="AlphaFoldDB" id="A0A090N8Y1"/>
<accession>A0A090N8Y1</accession>
<protein>
    <submittedName>
        <fullName evidence="1 2">Chromosome 7 open reading frame 33</fullName>
    </submittedName>
</protein>
<dbReference type="HOGENOM" id="CLU_129932_0_0_1"/>
<dbReference type="VEuPathDB" id="HostDB:ENSG00000170279"/>
<evidence type="ECO:0000313" key="1">
    <source>
        <dbReference type="EMBL" id="EAL24420.1"/>
    </source>
</evidence>
<dbReference type="BioGRID-ORCS" id="202865">
    <property type="hits" value="9 hits in 1130 CRISPR screens"/>
</dbReference>
<sequence>MQVEVQSLSLEECPWRLPGPQCECEALLPSGARRRIDLRLSGRAVAVWVHVRGGPGQFNLSYATGRHKKPNPHQNMNRGMEFIAPVSAPTKSGAPWHFLSQGPTDAQRAVRIRPGTRMGLSSDPVVGTLSSSYLDLLTLSYKPGRTVTSSYLNVRGHEVRKLQNSVEATRISRTDSS</sequence>
<dbReference type="OMA" id="TVWVHFR"/>
<dbReference type="EMBL" id="AACC02000041">
    <property type="protein sequence ID" value="EAL24420.1"/>
    <property type="molecule type" value="Genomic_DNA"/>
</dbReference>
<dbReference type="OrthoDB" id="9480698at2759"/>
<dbReference type="Antibodypedia" id="67906">
    <property type="antibodies" value="21 antibodies from 5 providers"/>
</dbReference>
<dbReference type="CTD" id="202865"/>
<dbReference type="InterPro" id="IPR041287">
    <property type="entry name" value="DUF5548"/>
</dbReference>
<dbReference type="ExpressionAtlas" id="A0A090N8Y1">
    <property type="expression patterns" value="baseline and differential"/>
</dbReference>
<dbReference type="DisGeNET" id="202865"/>
<reference evidence="2" key="4">
    <citation type="submission" date="2005-09" db="EMBL/GenBank/DDBJ databases">
        <authorList>
            <person name="Mural R.J."/>
            <person name="Istrail S."/>
            <person name="Sutton G."/>
            <person name="Florea L."/>
            <person name="Halpern A.L."/>
            <person name="Mobarry C.M."/>
            <person name="Lippert R."/>
            <person name="Walenz B."/>
            <person name="Shatkay H."/>
            <person name="Dew I."/>
            <person name="Miller J.R."/>
            <person name="Flanigan M.J."/>
            <person name="Edwards N.J."/>
            <person name="Bolanos R."/>
            <person name="Fasulo D."/>
            <person name="Halldorsson B.V."/>
            <person name="Hannenhalli S."/>
            <person name="Turner R."/>
            <person name="Yooseph S."/>
            <person name="Lu F."/>
            <person name="Nusskern D.R."/>
            <person name="Shue B.C."/>
            <person name="Zheng X.H."/>
            <person name="Zhong F."/>
            <person name="Delcher A.L."/>
            <person name="Huson D.H."/>
            <person name="Kravitz S.A."/>
            <person name="Mouchard L."/>
            <person name="Reinert K."/>
            <person name="Remington K.A."/>
            <person name="Clark A.G."/>
            <person name="Waterman M.S."/>
            <person name="Eichler E.E."/>
            <person name="Adams M.D."/>
            <person name="Hunkapiller M.W."/>
            <person name="Myers E.W."/>
            <person name="Venter J.C."/>
        </authorList>
    </citation>
    <scope>NUCLEOTIDE SEQUENCE</scope>
</reference>
<dbReference type="RefSeq" id="NP_660347.1">
    <property type="nucleotide sequence ID" value="NM_145304.4"/>
</dbReference>
<dbReference type="DNASU" id="202865"/>
<evidence type="ECO:0000313" key="2">
    <source>
        <dbReference type="EMBL" id="EAW80076.1"/>
    </source>
</evidence>
<reference evidence="1" key="2">
    <citation type="journal article" date="2003" name="Science">
        <title>Human chromosome 7: DNA sequence and biology.</title>
        <authorList>
            <person name="Scherer S.W."/>
            <person name="Cheung J."/>
            <person name="MacDonald J.R."/>
            <person name="Osborne L.R."/>
            <person name="Nakabayashi K."/>
            <person name="Herbrick J.A."/>
            <person name="Carson A.R."/>
            <person name="Parker-Katiraee L."/>
            <person name="Skaug J."/>
            <person name="Khaja R."/>
            <person name="Zhang J."/>
            <person name="Hudek A.K."/>
            <person name="Li M."/>
            <person name="Haddad M."/>
            <person name="Duggan G.E."/>
            <person name="Fernandez B.A."/>
            <person name="Kanematsu E."/>
            <person name="Gentles S."/>
            <person name="Christopoulos C.C."/>
            <person name="Choufani S."/>
            <person name="Kwasnicka D."/>
            <person name="Zheng X.H."/>
            <person name="Lai Z."/>
            <person name="Nusskern D."/>
            <person name="Zhang Q."/>
            <person name="Gu Z."/>
            <person name="Lu F."/>
            <person name="Zeesman S."/>
            <person name="Nowaczyk M.J."/>
            <person name="Teshima I."/>
            <person name="Chitayat D."/>
            <person name="Shuman C."/>
            <person name="Weksberg R."/>
            <person name="Zackai E.H."/>
            <person name="Grebe T.A."/>
            <person name="Cox S.R."/>
            <person name="Kirkpatrick S.J."/>
            <person name="Rahman N."/>
            <person name="Friedman J.M."/>
            <person name="Heng H.H."/>
            <person name="Pelicci P.G."/>
            <person name="Lo-Coco F."/>
            <person name="Belloni E."/>
            <person name="Shaffer L.G."/>
            <person name="Pober B."/>
            <person name="Morton C.C."/>
            <person name="Gusella J.F."/>
            <person name="Bruns G.A."/>
            <person name="Korf B.R."/>
            <person name="Quade B.J."/>
            <person name="Ligon A.H."/>
            <person name="Ferguson H."/>
            <person name="Higgins A.W."/>
            <person name="Leach N.T."/>
            <person name="Herrick S.R."/>
            <person name="Lemyre E."/>
            <person name="Farra C.G."/>
            <person name="Kim H.G."/>
            <person name="Summers A.M."/>
            <person name="Gripp K.W."/>
            <person name="Roberts W."/>
            <person name="Szatmari P."/>
            <person name="Winsor E.J."/>
            <person name="Grzeschik K.H."/>
            <person name="Teebi A."/>
            <person name="Minassian B.A."/>
            <person name="Kere J."/>
            <person name="Armengol L."/>
            <person name="Pujana M.A."/>
            <person name="Estivill X."/>
            <person name="Wilson M.D."/>
            <person name="Koop B.F."/>
            <person name="Tosi S."/>
            <person name="Moore G.E."/>
            <person name="Boright A.P."/>
            <person name="Zlotorynski E."/>
            <person name="Kerem B."/>
            <person name="Kroisel P.M."/>
            <person name="Petek E."/>
            <person name="Oscier D.G."/>
            <person name="Mould S.J."/>
            <person name="Dohner H."/>
            <person name="Dohner K."/>
            <person name="Rommens J.M."/>
            <person name="Vincent J.B."/>
            <person name="Venter J.C."/>
            <person name="Li P.W."/>
            <person name="Mural R.J."/>
            <person name="Adams M.D."/>
            <person name="Tsui L.C."/>
        </authorList>
    </citation>
    <scope>NUCLEOTIDE SEQUENCE [LARGE SCALE GENOMIC DNA]</scope>
</reference>
<dbReference type="Pfam" id="PF17702">
    <property type="entry name" value="DUF5548"/>
    <property type="match status" value="1"/>
</dbReference>
<dbReference type="EMBL" id="CH471146">
    <property type="protein sequence ID" value="EAW80076.1"/>
    <property type="molecule type" value="Genomic_DNA"/>
</dbReference>
<dbReference type="GeneID" id="202865"/>